<dbReference type="AlphaFoldDB" id="A0A7J7WDG8"/>
<comment type="caution">
    <text evidence="1">The sequence shown here is derived from an EMBL/GenBank/DDBJ whole genome shotgun (WGS) entry which is preliminary data.</text>
</comment>
<organism evidence="1 2">
    <name type="scientific">Pipistrellus kuhlii</name>
    <name type="common">Kuhl's pipistrelle</name>
    <dbReference type="NCBI Taxonomy" id="59472"/>
    <lineage>
        <taxon>Eukaryota</taxon>
        <taxon>Metazoa</taxon>
        <taxon>Chordata</taxon>
        <taxon>Craniata</taxon>
        <taxon>Vertebrata</taxon>
        <taxon>Euteleostomi</taxon>
        <taxon>Mammalia</taxon>
        <taxon>Eutheria</taxon>
        <taxon>Laurasiatheria</taxon>
        <taxon>Chiroptera</taxon>
        <taxon>Yangochiroptera</taxon>
        <taxon>Vespertilionidae</taxon>
        <taxon>Pipistrellus</taxon>
    </lineage>
</organism>
<keyword evidence="2" id="KW-1185">Reference proteome</keyword>
<protein>
    <submittedName>
        <fullName evidence="1">Uncharacterized protein</fullName>
    </submittedName>
</protein>
<proteinExistence type="predicted"/>
<evidence type="ECO:0000313" key="2">
    <source>
        <dbReference type="Proteomes" id="UP000558488"/>
    </source>
</evidence>
<dbReference type="EMBL" id="JACAGB010000011">
    <property type="protein sequence ID" value="KAF6335361.1"/>
    <property type="molecule type" value="Genomic_DNA"/>
</dbReference>
<evidence type="ECO:0000313" key="1">
    <source>
        <dbReference type="EMBL" id="KAF6335361.1"/>
    </source>
</evidence>
<gene>
    <name evidence="1" type="ORF">mPipKuh1_008044</name>
</gene>
<accession>A0A7J7WDG8</accession>
<sequence length="139" mass="16114">MALSYPSVHCPPGYHLLFLTYLSMGLSRMQPKSWLSCPNILRQTESNSLIDTGLHRACPWEWGSWPVRTFSPTQNSDLKNVTHICDQQTCLYLKIKRKTDNSLCKMHEHASKCPLLKSFIKQKRYRPALTPFVLANFWS</sequence>
<reference evidence="1 2" key="1">
    <citation type="journal article" date="2020" name="Nature">
        <title>Six reference-quality genomes reveal evolution of bat adaptations.</title>
        <authorList>
            <person name="Jebb D."/>
            <person name="Huang Z."/>
            <person name="Pippel M."/>
            <person name="Hughes G.M."/>
            <person name="Lavrichenko K."/>
            <person name="Devanna P."/>
            <person name="Winkler S."/>
            <person name="Jermiin L.S."/>
            <person name="Skirmuntt E.C."/>
            <person name="Katzourakis A."/>
            <person name="Burkitt-Gray L."/>
            <person name="Ray D.A."/>
            <person name="Sullivan K.A.M."/>
            <person name="Roscito J.G."/>
            <person name="Kirilenko B.M."/>
            <person name="Davalos L.M."/>
            <person name="Corthals A.P."/>
            <person name="Power M.L."/>
            <person name="Jones G."/>
            <person name="Ransome R.D."/>
            <person name="Dechmann D.K.N."/>
            <person name="Locatelli A.G."/>
            <person name="Puechmaille S.J."/>
            <person name="Fedrigo O."/>
            <person name="Jarvis E.D."/>
            <person name="Hiller M."/>
            <person name="Vernes S.C."/>
            <person name="Myers E.W."/>
            <person name="Teeling E.C."/>
        </authorList>
    </citation>
    <scope>NUCLEOTIDE SEQUENCE [LARGE SCALE GENOMIC DNA]</scope>
    <source>
        <strain evidence="1">MPipKuh1</strain>
        <tissue evidence="1">Flight muscle</tissue>
    </source>
</reference>
<dbReference type="Proteomes" id="UP000558488">
    <property type="component" value="Unassembled WGS sequence"/>
</dbReference>
<name>A0A7J7WDG8_PIPKU</name>